<keyword evidence="1" id="KW-0472">Membrane</keyword>
<dbReference type="InterPro" id="IPR053326">
    <property type="entry name" value="GPCR1-like"/>
</dbReference>
<reference evidence="3" key="1">
    <citation type="journal article" date="2014" name="Nat. Genet.">
        <title>Genome of the human hookworm Necator americanus.</title>
        <authorList>
            <person name="Tang Y.T."/>
            <person name="Gao X."/>
            <person name="Rosa B.A."/>
            <person name="Abubucker S."/>
            <person name="Hallsworth-Pepin K."/>
            <person name="Martin J."/>
            <person name="Tyagi R."/>
            <person name="Heizer E."/>
            <person name="Zhang X."/>
            <person name="Bhonagiri-Palsikar V."/>
            <person name="Minx P."/>
            <person name="Warren W.C."/>
            <person name="Wang Q."/>
            <person name="Zhan B."/>
            <person name="Hotez P.J."/>
            <person name="Sternberg P.W."/>
            <person name="Dougall A."/>
            <person name="Gaze S.T."/>
            <person name="Mulvenna J."/>
            <person name="Sotillo J."/>
            <person name="Ranganathan S."/>
            <person name="Rabelo E.M."/>
            <person name="Wilson R.K."/>
            <person name="Felgner P.L."/>
            <person name="Bethony J."/>
            <person name="Hawdon J.M."/>
            <person name="Gasser R.B."/>
            <person name="Loukas A."/>
            <person name="Mitreva M."/>
        </authorList>
    </citation>
    <scope>NUCLEOTIDE SEQUENCE [LARGE SCALE GENOMIC DNA]</scope>
</reference>
<dbReference type="KEGG" id="nai:NECAME_09340"/>
<dbReference type="OrthoDB" id="10011262at2759"/>
<feature type="transmembrane region" description="Helical" evidence="1">
    <location>
        <begin position="93"/>
        <end position="113"/>
    </location>
</feature>
<dbReference type="AlphaFoldDB" id="W2TF00"/>
<keyword evidence="3" id="KW-1185">Reference proteome</keyword>
<feature type="transmembrane region" description="Helical" evidence="1">
    <location>
        <begin position="28"/>
        <end position="48"/>
    </location>
</feature>
<dbReference type="PANTHER" id="PTHR47632">
    <property type="entry name" value="FMRFAMIDE PEPTIDE RECEPTOR FAMILY-RELATED"/>
    <property type="match status" value="1"/>
</dbReference>
<protein>
    <recommendedName>
        <fullName evidence="4">G-protein coupled receptors family 1 profile domain-containing protein</fullName>
    </recommendedName>
</protein>
<gene>
    <name evidence="2" type="ORF">NECAME_09340</name>
</gene>
<evidence type="ECO:0000313" key="2">
    <source>
        <dbReference type="EMBL" id="ETN80174.1"/>
    </source>
</evidence>
<evidence type="ECO:0000313" key="3">
    <source>
        <dbReference type="Proteomes" id="UP000053676"/>
    </source>
</evidence>
<evidence type="ECO:0008006" key="4">
    <source>
        <dbReference type="Google" id="ProtNLM"/>
    </source>
</evidence>
<dbReference type="PANTHER" id="PTHR47632:SF2">
    <property type="entry name" value="G-PROTEIN COUPLED RECEPTOR FRPR-1-RELATED"/>
    <property type="match status" value="1"/>
</dbReference>
<feature type="transmembrane region" description="Helical" evidence="1">
    <location>
        <begin position="60"/>
        <end position="81"/>
    </location>
</feature>
<organism evidence="2 3">
    <name type="scientific">Necator americanus</name>
    <name type="common">Human hookworm</name>
    <dbReference type="NCBI Taxonomy" id="51031"/>
    <lineage>
        <taxon>Eukaryota</taxon>
        <taxon>Metazoa</taxon>
        <taxon>Ecdysozoa</taxon>
        <taxon>Nematoda</taxon>
        <taxon>Chromadorea</taxon>
        <taxon>Rhabditida</taxon>
        <taxon>Rhabditina</taxon>
        <taxon>Rhabditomorpha</taxon>
        <taxon>Strongyloidea</taxon>
        <taxon>Ancylostomatidae</taxon>
        <taxon>Bunostominae</taxon>
        <taxon>Necator</taxon>
    </lineage>
</organism>
<dbReference type="Proteomes" id="UP000053676">
    <property type="component" value="Unassembled WGS sequence"/>
</dbReference>
<evidence type="ECO:0000256" key="1">
    <source>
        <dbReference type="SAM" id="Phobius"/>
    </source>
</evidence>
<dbReference type="EMBL" id="KI659180">
    <property type="protein sequence ID" value="ETN80174.1"/>
    <property type="molecule type" value="Genomic_DNA"/>
</dbReference>
<dbReference type="SUPFAM" id="SSF81321">
    <property type="entry name" value="Family A G protein-coupled receptor-like"/>
    <property type="match status" value="1"/>
</dbReference>
<sequence>MFCSKLLLTGGFCASTWKTSSVKIVISFLLPSIGFFGILGNGLSAFIYSRKEMISSLNMYLCALACSDIIIILTAFFLFFMESMRRRSEAMTYYFAVLSPVMFPLGELIMLIFKSHAQINIGGSQQYVPERSIEIFDWECYSSPRKAVIALLLIGLLIE</sequence>
<proteinExistence type="predicted"/>
<name>W2TF00_NECAM</name>
<dbReference type="Gene3D" id="1.20.1070.10">
    <property type="entry name" value="Rhodopsin 7-helix transmembrane proteins"/>
    <property type="match status" value="1"/>
</dbReference>
<keyword evidence="1" id="KW-1133">Transmembrane helix</keyword>
<accession>W2TF00</accession>
<keyword evidence="1" id="KW-0812">Transmembrane</keyword>